<gene>
    <name evidence="1" type="ordered locus">Sulac_2558</name>
</gene>
<dbReference type="InterPro" id="IPR012347">
    <property type="entry name" value="Ferritin-like"/>
</dbReference>
<dbReference type="PATRIC" id="fig|679936.5.peg.2647"/>
<organism evidence="1 2">
    <name type="scientific">Sulfobacillus acidophilus (strain ATCC 700253 / DSM 10332 / NAL)</name>
    <dbReference type="NCBI Taxonomy" id="679936"/>
    <lineage>
        <taxon>Bacteria</taxon>
        <taxon>Bacillati</taxon>
        <taxon>Bacillota</taxon>
        <taxon>Clostridia</taxon>
        <taxon>Eubacteriales</taxon>
        <taxon>Clostridiales Family XVII. Incertae Sedis</taxon>
        <taxon>Sulfobacillus</taxon>
    </lineage>
</organism>
<dbReference type="EMBL" id="CP003179">
    <property type="protein sequence ID" value="AEW06020.1"/>
    <property type="molecule type" value="Genomic_DNA"/>
</dbReference>
<dbReference type="PANTHER" id="PTHR30458:SF0">
    <property type="entry name" value="1,2-PHENYLACETYL-COA EPOXIDASE, SUBUNIT C"/>
    <property type="match status" value="1"/>
</dbReference>
<dbReference type="Pfam" id="PF05138">
    <property type="entry name" value="PaaA_PaaC"/>
    <property type="match status" value="1"/>
</dbReference>
<proteinExistence type="predicted"/>
<dbReference type="PANTHER" id="PTHR30458">
    <property type="entry name" value="PHENYLACETIC ACID DEGRADATION PROTEIN PAA"/>
    <property type="match status" value="1"/>
</dbReference>
<accession>G8TWN1</accession>
<reference evidence="2" key="1">
    <citation type="submission" date="2011-12" db="EMBL/GenBank/DDBJ databases">
        <title>The complete genome of chromosome of Sulfobacillus acidophilus DSM 10332.</title>
        <authorList>
            <person name="Lucas S."/>
            <person name="Han J."/>
            <person name="Lapidus A."/>
            <person name="Bruce D."/>
            <person name="Goodwin L."/>
            <person name="Pitluck S."/>
            <person name="Peters L."/>
            <person name="Kyrpides N."/>
            <person name="Mavromatis K."/>
            <person name="Ivanova N."/>
            <person name="Mikhailova N."/>
            <person name="Chertkov O."/>
            <person name="Saunders E."/>
            <person name="Detter J.C."/>
            <person name="Tapia R."/>
            <person name="Han C."/>
            <person name="Land M."/>
            <person name="Hauser L."/>
            <person name="Markowitz V."/>
            <person name="Cheng J.-F."/>
            <person name="Hugenholtz P."/>
            <person name="Woyke T."/>
            <person name="Wu D."/>
            <person name="Pukall R."/>
            <person name="Gehrich-Schroeter G."/>
            <person name="Schneider S."/>
            <person name="Klenk H.-P."/>
            <person name="Eisen J.A."/>
        </authorList>
    </citation>
    <scope>NUCLEOTIDE SEQUENCE [LARGE SCALE GENOMIC DNA]</scope>
    <source>
        <strain evidence="2">ATCC 700253 / DSM 10332 / NAL</strain>
    </source>
</reference>
<dbReference type="AlphaFoldDB" id="G8TWN1"/>
<dbReference type="KEGG" id="sap:Sulac_2558"/>
<dbReference type="InterPro" id="IPR007814">
    <property type="entry name" value="PaaA_PaaC"/>
</dbReference>
<dbReference type="InterPro" id="IPR052703">
    <property type="entry name" value="Aromatic_CoA_ox/epox"/>
</dbReference>
<sequence length="291" mass="33885">MPEPESHDEFLDRLNRGDLMEATDTMPDRYRQEVRRILRIHQATLVVLAAQEREWVVKAPRLQDKLELMSEIQKAMGHASLLNVLLQELPAHTLDFPIRYPEVLDVPLKHWEDVVLRHWFMAGGSLIVHGLALSGSYAPYARVLKRMVDEERLSFLLAQNWLLSYHAPRAPERFAHAFNRLWFPMLRFFGPPLLPGLITHQSWALTYHLRAKSNEALRQKFLAKFVPLSRELGFAIPDETLLYDAGTRQWQYRSLDWTHHPGSRRHLGRSDLGLPKDVESLKEVAVHEFRG</sequence>
<dbReference type="Gene3D" id="1.20.1260.10">
    <property type="match status" value="1"/>
</dbReference>
<dbReference type="GO" id="GO:0010124">
    <property type="term" value="P:phenylacetate catabolic process"/>
    <property type="evidence" value="ECO:0007669"/>
    <property type="project" value="InterPro"/>
</dbReference>
<protein>
    <submittedName>
        <fullName evidence="1">Phenylacetic acid catabolic family protein</fullName>
    </submittedName>
</protein>
<dbReference type="InterPro" id="IPR009078">
    <property type="entry name" value="Ferritin-like_SF"/>
</dbReference>
<dbReference type="GO" id="GO:0005829">
    <property type="term" value="C:cytosol"/>
    <property type="evidence" value="ECO:0007669"/>
    <property type="project" value="TreeGrafter"/>
</dbReference>
<dbReference type="Proteomes" id="UP000005439">
    <property type="component" value="Chromosome"/>
</dbReference>
<reference evidence="1 2" key="2">
    <citation type="journal article" date="2012" name="Stand. Genomic Sci.">
        <title>Complete genome sequence of the moderately thermophilic mineral-sulfide-oxidizing firmicute Sulfobacillus acidophilus type strain (NAL(T)).</title>
        <authorList>
            <person name="Anderson I."/>
            <person name="Chertkov O."/>
            <person name="Chen A."/>
            <person name="Saunders E."/>
            <person name="Lapidus A."/>
            <person name="Nolan M."/>
            <person name="Lucas S."/>
            <person name="Hammon N."/>
            <person name="Deshpande S."/>
            <person name="Cheng J.F."/>
            <person name="Han C."/>
            <person name="Tapia R."/>
            <person name="Goodwin L.A."/>
            <person name="Pitluck S."/>
            <person name="Liolios K."/>
            <person name="Pagani I."/>
            <person name="Ivanova N."/>
            <person name="Mikhailova N."/>
            <person name="Pati A."/>
            <person name="Palaniappan K."/>
            <person name="Land M."/>
            <person name="Pan C."/>
            <person name="Rohde M."/>
            <person name="Pukall R."/>
            <person name="Goker M."/>
            <person name="Detter J.C."/>
            <person name="Woyke T."/>
            <person name="Bristow J."/>
            <person name="Eisen J.A."/>
            <person name="Markowitz V."/>
            <person name="Hugenholtz P."/>
            <person name="Kyrpides N.C."/>
            <person name="Klenk H.P."/>
            <person name="Mavromatis K."/>
        </authorList>
    </citation>
    <scope>NUCLEOTIDE SEQUENCE [LARGE SCALE GENOMIC DNA]</scope>
    <source>
        <strain evidence="2">ATCC 700253 / DSM 10332 / NAL</strain>
    </source>
</reference>
<dbReference type="STRING" id="679936.Sulac_2558"/>
<name>G8TWN1_SULAD</name>
<dbReference type="HOGENOM" id="CLU_956231_0_0_9"/>
<evidence type="ECO:0000313" key="1">
    <source>
        <dbReference type="EMBL" id="AEW06020.1"/>
    </source>
</evidence>
<keyword evidence="2" id="KW-1185">Reference proteome</keyword>
<evidence type="ECO:0000313" key="2">
    <source>
        <dbReference type="Proteomes" id="UP000005439"/>
    </source>
</evidence>
<dbReference type="SUPFAM" id="SSF47240">
    <property type="entry name" value="Ferritin-like"/>
    <property type="match status" value="1"/>
</dbReference>